<feature type="chain" id="PRO_5015347575" description="Secreted protein" evidence="1">
    <location>
        <begin position="33"/>
        <end position="140"/>
    </location>
</feature>
<keyword evidence="3" id="KW-1185">Reference proteome</keyword>
<accession>A0A2R6W911</accession>
<evidence type="ECO:0000313" key="3">
    <source>
        <dbReference type="Proteomes" id="UP000244005"/>
    </source>
</evidence>
<keyword evidence="1" id="KW-0732">Signal</keyword>
<evidence type="ECO:0000313" key="2">
    <source>
        <dbReference type="EMBL" id="PTQ30309.1"/>
    </source>
</evidence>
<proteinExistence type="predicted"/>
<dbReference type="EMBL" id="KZ772798">
    <property type="protein sequence ID" value="PTQ30309.1"/>
    <property type="molecule type" value="Genomic_DNA"/>
</dbReference>
<evidence type="ECO:0000256" key="1">
    <source>
        <dbReference type="SAM" id="SignalP"/>
    </source>
</evidence>
<feature type="signal peptide" evidence="1">
    <location>
        <begin position="1"/>
        <end position="32"/>
    </location>
</feature>
<protein>
    <recommendedName>
        <fullName evidence="4">Secreted protein</fullName>
    </recommendedName>
</protein>
<reference evidence="3" key="1">
    <citation type="journal article" date="2017" name="Cell">
        <title>Insights into land plant evolution garnered from the Marchantia polymorpha genome.</title>
        <authorList>
            <person name="Bowman J.L."/>
            <person name="Kohchi T."/>
            <person name="Yamato K.T."/>
            <person name="Jenkins J."/>
            <person name="Shu S."/>
            <person name="Ishizaki K."/>
            <person name="Yamaoka S."/>
            <person name="Nishihama R."/>
            <person name="Nakamura Y."/>
            <person name="Berger F."/>
            <person name="Adam C."/>
            <person name="Aki S.S."/>
            <person name="Althoff F."/>
            <person name="Araki T."/>
            <person name="Arteaga-Vazquez M.A."/>
            <person name="Balasubrmanian S."/>
            <person name="Barry K."/>
            <person name="Bauer D."/>
            <person name="Boehm C.R."/>
            <person name="Briginshaw L."/>
            <person name="Caballero-Perez J."/>
            <person name="Catarino B."/>
            <person name="Chen F."/>
            <person name="Chiyoda S."/>
            <person name="Chovatia M."/>
            <person name="Davies K.M."/>
            <person name="Delmans M."/>
            <person name="Demura T."/>
            <person name="Dierschke T."/>
            <person name="Dolan L."/>
            <person name="Dorantes-Acosta A.E."/>
            <person name="Eklund D.M."/>
            <person name="Florent S.N."/>
            <person name="Flores-Sandoval E."/>
            <person name="Fujiyama A."/>
            <person name="Fukuzawa H."/>
            <person name="Galik B."/>
            <person name="Grimanelli D."/>
            <person name="Grimwood J."/>
            <person name="Grossniklaus U."/>
            <person name="Hamada T."/>
            <person name="Haseloff J."/>
            <person name="Hetherington A.J."/>
            <person name="Higo A."/>
            <person name="Hirakawa Y."/>
            <person name="Hundley H.N."/>
            <person name="Ikeda Y."/>
            <person name="Inoue K."/>
            <person name="Inoue S.I."/>
            <person name="Ishida S."/>
            <person name="Jia Q."/>
            <person name="Kakita M."/>
            <person name="Kanazawa T."/>
            <person name="Kawai Y."/>
            <person name="Kawashima T."/>
            <person name="Kennedy M."/>
            <person name="Kinose K."/>
            <person name="Kinoshita T."/>
            <person name="Kohara Y."/>
            <person name="Koide E."/>
            <person name="Komatsu K."/>
            <person name="Kopischke S."/>
            <person name="Kubo M."/>
            <person name="Kyozuka J."/>
            <person name="Lagercrantz U."/>
            <person name="Lin S.S."/>
            <person name="Lindquist E."/>
            <person name="Lipzen A.M."/>
            <person name="Lu C.W."/>
            <person name="De Luna E."/>
            <person name="Martienssen R.A."/>
            <person name="Minamino N."/>
            <person name="Mizutani M."/>
            <person name="Mizutani M."/>
            <person name="Mochizuki N."/>
            <person name="Monte I."/>
            <person name="Mosher R."/>
            <person name="Nagasaki H."/>
            <person name="Nakagami H."/>
            <person name="Naramoto S."/>
            <person name="Nishitani K."/>
            <person name="Ohtani M."/>
            <person name="Okamoto T."/>
            <person name="Okumura M."/>
            <person name="Phillips J."/>
            <person name="Pollak B."/>
            <person name="Reinders A."/>
            <person name="Rovekamp M."/>
            <person name="Sano R."/>
            <person name="Sawa S."/>
            <person name="Schmid M.W."/>
            <person name="Shirakawa M."/>
            <person name="Solano R."/>
            <person name="Spunde A."/>
            <person name="Suetsugu N."/>
            <person name="Sugano S."/>
            <person name="Sugiyama A."/>
            <person name="Sun R."/>
            <person name="Suzuki Y."/>
            <person name="Takenaka M."/>
            <person name="Takezawa D."/>
            <person name="Tomogane H."/>
            <person name="Tsuzuki M."/>
            <person name="Ueda T."/>
            <person name="Umeda M."/>
            <person name="Ward J.M."/>
            <person name="Watanabe Y."/>
            <person name="Yazaki K."/>
            <person name="Yokoyama R."/>
            <person name="Yoshitake Y."/>
            <person name="Yotsui I."/>
            <person name="Zachgo S."/>
            <person name="Schmutz J."/>
        </authorList>
    </citation>
    <scope>NUCLEOTIDE SEQUENCE [LARGE SCALE GENOMIC DNA]</scope>
    <source>
        <strain evidence="3">Tak-1</strain>
    </source>
</reference>
<name>A0A2R6W911_MARPO</name>
<evidence type="ECO:0008006" key="4">
    <source>
        <dbReference type="Google" id="ProtNLM"/>
    </source>
</evidence>
<sequence>MPATELESICCPLRVVWCGVVLAVSSSGTCESETVNFLNGVTKAQSFQLSLVWVRWRQEGLLRRRMCSQLGHVQEISGPMVGSAQTRAGVGVPLPAAFAKLQFNKFLFGKACNYSAIRAGCKVPLTTPSQKKQKEENRVM</sequence>
<dbReference type="AlphaFoldDB" id="A0A2R6W911"/>
<dbReference type="Gramene" id="Mp4g19690.1">
    <property type="protein sequence ID" value="Mp4g19690.1.cds1"/>
    <property type="gene ID" value="Mp4g19690"/>
</dbReference>
<organism evidence="2 3">
    <name type="scientific">Marchantia polymorpha</name>
    <name type="common">Common liverwort</name>
    <name type="synonym">Marchantia aquatica</name>
    <dbReference type="NCBI Taxonomy" id="3197"/>
    <lineage>
        <taxon>Eukaryota</taxon>
        <taxon>Viridiplantae</taxon>
        <taxon>Streptophyta</taxon>
        <taxon>Embryophyta</taxon>
        <taxon>Marchantiophyta</taxon>
        <taxon>Marchantiopsida</taxon>
        <taxon>Marchantiidae</taxon>
        <taxon>Marchantiales</taxon>
        <taxon>Marchantiaceae</taxon>
        <taxon>Marchantia</taxon>
    </lineage>
</organism>
<dbReference type="Proteomes" id="UP000244005">
    <property type="component" value="Unassembled WGS sequence"/>
</dbReference>
<gene>
    <name evidence="2" type="ORF">MARPO_0126s0025</name>
</gene>